<dbReference type="Proteomes" id="UP001178288">
    <property type="component" value="Chromosome"/>
</dbReference>
<protein>
    <recommendedName>
        <fullName evidence="6">Probable succinyl-diaminopimelate desuccinylase</fullName>
        <ecNumber evidence="5">3.5.1.18</ecNumber>
    </recommendedName>
</protein>
<comment type="cofactor">
    <cofactor evidence="1">
        <name>Co(2+)</name>
        <dbReference type="ChEBI" id="CHEBI:48828"/>
    </cofactor>
</comment>
<dbReference type="InterPro" id="IPR036264">
    <property type="entry name" value="Bact_exopeptidase_dim_dom"/>
</dbReference>
<evidence type="ECO:0000256" key="2">
    <source>
        <dbReference type="ARBA" id="ARBA00001947"/>
    </source>
</evidence>
<comment type="cofactor">
    <cofactor evidence="2">
        <name>Zn(2+)</name>
        <dbReference type="ChEBI" id="CHEBI:29105"/>
    </cofactor>
</comment>
<evidence type="ECO:0000256" key="11">
    <source>
        <dbReference type="ARBA" id="ARBA00051301"/>
    </source>
</evidence>
<dbReference type="PROSITE" id="PS00759">
    <property type="entry name" value="ARGE_DAPE_CPG2_2"/>
    <property type="match status" value="1"/>
</dbReference>
<dbReference type="NCBIfam" id="TIGR01910">
    <property type="entry name" value="DapE-ArgE"/>
    <property type="match status" value="1"/>
</dbReference>
<reference evidence="13" key="1">
    <citation type="submission" date="2023-05" db="EMBL/GenBank/DDBJ databases">
        <title>Comparative genomics of Bacillaceae isolates and their secondary metabolite potential.</title>
        <authorList>
            <person name="Song L."/>
            <person name="Nielsen L.J."/>
            <person name="Mohite O."/>
            <person name="Xu X."/>
            <person name="Weber T."/>
            <person name="Kovacs A.T."/>
        </authorList>
    </citation>
    <scope>NUCLEOTIDE SEQUENCE</scope>
    <source>
        <strain evidence="13">XLM17</strain>
    </source>
</reference>
<dbReference type="SUPFAM" id="SSF55031">
    <property type="entry name" value="Bacterial exopeptidase dimerisation domain"/>
    <property type="match status" value="1"/>
</dbReference>
<accession>A0AA95MQD8</accession>
<dbReference type="GO" id="GO:0046872">
    <property type="term" value="F:metal ion binding"/>
    <property type="evidence" value="ECO:0007669"/>
    <property type="project" value="UniProtKB-KW"/>
</dbReference>
<evidence type="ECO:0000256" key="6">
    <source>
        <dbReference type="ARBA" id="ARBA00016853"/>
    </source>
</evidence>
<keyword evidence="9" id="KW-0862">Zinc</keyword>
<keyword evidence="8" id="KW-0378">Hydrolase</keyword>
<dbReference type="EMBL" id="CP126114">
    <property type="protein sequence ID" value="WHY85975.1"/>
    <property type="molecule type" value="Genomic_DNA"/>
</dbReference>
<keyword evidence="7" id="KW-0479">Metal-binding</keyword>
<dbReference type="Gene3D" id="3.40.630.10">
    <property type="entry name" value="Zn peptidases"/>
    <property type="match status" value="1"/>
</dbReference>
<evidence type="ECO:0000256" key="5">
    <source>
        <dbReference type="ARBA" id="ARBA00011921"/>
    </source>
</evidence>
<dbReference type="InterPro" id="IPR002933">
    <property type="entry name" value="Peptidase_M20"/>
</dbReference>
<dbReference type="InterPro" id="IPR011650">
    <property type="entry name" value="Peptidase_M20_dimer"/>
</dbReference>
<dbReference type="Gene3D" id="3.30.70.360">
    <property type="match status" value="1"/>
</dbReference>
<dbReference type="EC" id="3.5.1.18" evidence="5"/>
<dbReference type="Pfam" id="PF07687">
    <property type="entry name" value="M20_dimer"/>
    <property type="match status" value="1"/>
</dbReference>
<dbReference type="Pfam" id="PF01546">
    <property type="entry name" value="Peptidase_M20"/>
    <property type="match status" value="1"/>
</dbReference>
<evidence type="ECO:0000256" key="10">
    <source>
        <dbReference type="ARBA" id="ARBA00023285"/>
    </source>
</evidence>
<evidence type="ECO:0000256" key="9">
    <source>
        <dbReference type="ARBA" id="ARBA00022833"/>
    </source>
</evidence>
<comment type="similarity">
    <text evidence="4">Belongs to the peptidase M20A family.</text>
</comment>
<dbReference type="InterPro" id="IPR001261">
    <property type="entry name" value="ArgE/DapE_CS"/>
</dbReference>
<name>A0AA95MQD8_9BACI</name>
<dbReference type="KEGG" id="nnv:QNH39_25930"/>
<evidence type="ECO:0000256" key="8">
    <source>
        <dbReference type="ARBA" id="ARBA00022801"/>
    </source>
</evidence>
<dbReference type="RefSeq" id="WP_066093330.1">
    <property type="nucleotide sequence ID" value="NZ_CP126114.1"/>
</dbReference>
<evidence type="ECO:0000256" key="7">
    <source>
        <dbReference type="ARBA" id="ARBA00022723"/>
    </source>
</evidence>
<dbReference type="CDD" id="cd08659">
    <property type="entry name" value="M20_ArgE_DapE-like"/>
    <property type="match status" value="1"/>
</dbReference>
<dbReference type="AlphaFoldDB" id="A0AA95MQD8"/>
<dbReference type="SUPFAM" id="SSF53187">
    <property type="entry name" value="Zn-dependent exopeptidases"/>
    <property type="match status" value="1"/>
</dbReference>
<evidence type="ECO:0000256" key="4">
    <source>
        <dbReference type="ARBA" id="ARBA00006247"/>
    </source>
</evidence>
<sequence length="383" mass="41092">MEKINPVIAKLIECISLQTPQPPGNVEPVAAWIEAWVKSFGAKVERQTVEPGKDNIIATLDFGPGPSLLFNSHMDVNNPTGQVWSNPPFEPKIADGRLYGLGACDAKGSLVAMITAMEHLARNKNGLQGKMILAAVMGEEAGGIGSLHLVEQGIEADGAVVGEPTQLGVCTAHKGTYMRRLRFRGRAAHSGSPHLGVNSILHTAYFTVEYEKLKNQLVKCPHPLLGPPSAEVTIIQGGTRQNTIPGNTEIIIDRRLLPGETHAKADEELEMVLANTKDKVSSLHVEEIEVVVATVPSETNQSEAIVKEALAAVKNVTGNAQQPKGFPAGCDMSKLVTIAGIPTVVVGPGSLDQAHVPDEFVEITQVEQAVVIYEQIARKFLRR</sequence>
<gene>
    <name evidence="13" type="ORF">QNH39_25930</name>
</gene>
<dbReference type="GO" id="GO:0009014">
    <property type="term" value="F:succinyl-diaminopimelate desuccinylase activity"/>
    <property type="evidence" value="ECO:0007669"/>
    <property type="project" value="UniProtKB-EC"/>
</dbReference>
<comment type="pathway">
    <text evidence="3">Amino-acid biosynthesis; L-lysine biosynthesis via DAP pathway; LL-2,6-diaminopimelate from (S)-tetrahydrodipicolinate (succinylase route): step 3/3.</text>
</comment>
<keyword evidence="10" id="KW-0170">Cobalt</keyword>
<comment type="catalytic activity">
    <reaction evidence="11">
        <text>N-succinyl-(2S,6S)-2,6-diaminopimelate + H2O = (2S,6S)-2,6-diaminopimelate + succinate</text>
        <dbReference type="Rhea" id="RHEA:22608"/>
        <dbReference type="ChEBI" id="CHEBI:15377"/>
        <dbReference type="ChEBI" id="CHEBI:30031"/>
        <dbReference type="ChEBI" id="CHEBI:57609"/>
        <dbReference type="ChEBI" id="CHEBI:58087"/>
        <dbReference type="EC" id="3.5.1.18"/>
    </reaction>
</comment>
<dbReference type="PANTHER" id="PTHR43808">
    <property type="entry name" value="ACETYLORNITHINE DEACETYLASE"/>
    <property type="match status" value="1"/>
</dbReference>
<feature type="domain" description="Peptidase M20 dimerisation" evidence="12">
    <location>
        <begin position="171"/>
        <end position="277"/>
    </location>
</feature>
<evidence type="ECO:0000256" key="3">
    <source>
        <dbReference type="ARBA" id="ARBA00005130"/>
    </source>
</evidence>
<evidence type="ECO:0000313" key="13">
    <source>
        <dbReference type="EMBL" id="WHY85975.1"/>
    </source>
</evidence>
<evidence type="ECO:0000313" key="14">
    <source>
        <dbReference type="Proteomes" id="UP001178288"/>
    </source>
</evidence>
<dbReference type="InterPro" id="IPR050072">
    <property type="entry name" value="Peptidase_M20A"/>
</dbReference>
<evidence type="ECO:0000259" key="12">
    <source>
        <dbReference type="Pfam" id="PF07687"/>
    </source>
</evidence>
<evidence type="ECO:0000256" key="1">
    <source>
        <dbReference type="ARBA" id="ARBA00001941"/>
    </source>
</evidence>
<organism evidence="13 14">
    <name type="scientific">Neobacillus novalis</name>
    <dbReference type="NCBI Taxonomy" id="220687"/>
    <lineage>
        <taxon>Bacteria</taxon>
        <taxon>Bacillati</taxon>
        <taxon>Bacillota</taxon>
        <taxon>Bacilli</taxon>
        <taxon>Bacillales</taxon>
        <taxon>Bacillaceae</taxon>
        <taxon>Neobacillus</taxon>
    </lineage>
</organism>
<keyword evidence="14" id="KW-1185">Reference proteome</keyword>
<proteinExistence type="inferred from homology"/>
<dbReference type="InterPro" id="IPR010182">
    <property type="entry name" value="ArgE/DapE"/>
</dbReference>